<dbReference type="SUPFAM" id="SSF47336">
    <property type="entry name" value="ACP-like"/>
    <property type="match status" value="1"/>
</dbReference>
<dbReference type="InterPro" id="IPR006162">
    <property type="entry name" value="Ppantetheine_attach_site"/>
</dbReference>
<accession>A0AAE2U6U0</accession>
<gene>
    <name evidence="4" type="ORF">IFU03_25110</name>
</gene>
<organism evidence="4 5">
    <name type="scientific">Pseudomonas fluorescens</name>
    <dbReference type="NCBI Taxonomy" id="294"/>
    <lineage>
        <taxon>Bacteria</taxon>
        <taxon>Pseudomonadati</taxon>
        <taxon>Pseudomonadota</taxon>
        <taxon>Gammaproteobacteria</taxon>
        <taxon>Pseudomonadales</taxon>
        <taxon>Pseudomonadaceae</taxon>
        <taxon>Pseudomonas</taxon>
    </lineage>
</organism>
<keyword evidence="2" id="KW-0597">Phosphoprotein</keyword>
<proteinExistence type="predicted"/>
<evidence type="ECO:0000313" key="5">
    <source>
        <dbReference type="Proteomes" id="UP000610293"/>
    </source>
</evidence>
<dbReference type="Pfam" id="PF00550">
    <property type="entry name" value="PP-binding"/>
    <property type="match status" value="1"/>
</dbReference>
<comment type="caution">
    <text evidence="4">The sequence shown here is derived from an EMBL/GenBank/DDBJ whole genome shotgun (WGS) entry which is preliminary data.</text>
</comment>
<evidence type="ECO:0000259" key="3">
    <source>
        <dbReference type="PROSITE" id="PS50075"/>
    </source>
</evidence>
<dbReference type="PROSITE" id="PS50075">
    <property type="entry name" value="CARRIER"/>
    <property type="match status" value="1"/>
</dbReference>
<sequence>MLNHQVIDQVFDQVEYQIAQILGAKGGPLVAVEIDSRFSDLGLSSLDLATLISNLETVYETDPFAEAVAITSIVTVADLCRAYAAQGGAGLGADPLDAQLRNLRQL</sequence>
<dbReference type="InterPro" id="IPR009081">
    <property type="entry name" value="PP-bd_ACP"/>
</dbReference>
<evidence type="ECO:0000256" key="1">
    <source>
        <dbReference type="ARBA" id="ARBA00022450"/>
    </source>
</evidence>
<evidence type="ECO:0000313" key="4">
    <source>
        <dbReference type="EMBL" id="MBD8273035.1"/>
    </source>
</evidence>
<dbReference type="Proteomes" id="UP000610293">
    <property type="component" value="Unassembled WGS sequence"/>
</dbReference>
<dbReference type="AlphaFoldDB" id="A0AAE2U6U0"/>
<dbReference type="InterPro" id="IPR036736">
    <property type="entry name" value="ACP-like_sf"/>
</dbReference>
<name>A0AAE2U6U0_PSEFL</name>
<dbReference type="Gene3D" id="1.10.1200.10">
    <property type="entry name" value="ACP-like"/>
    <property type="match status" value="1"/>
</dbReference>
<protein>
    <recommendedName>
        <fullName evidence="3">Carrier domain-containing protein</fullName>
    </recommendedName>
</protein>
<feature type="domain" description="Carrier" evidence="3">
    <location>
        <begin position="5"/>
        <end position="87"/>
    </location>
</feature>
<keyword evidence="1" id="KW-0596">Phosphopantetheine</keyword>
<reference evidence="4" key="1">
    <citation type="journal article" date="2020" name="FEMS Microbiol. Ecol.">
        <title>Temporal dynamics of bacterial communities during seed development and maturation.</title>
        <authorList>
            <person name="Chesneau G."/>
            <person name="Torres-Cortes G."/>
            <person name="Briand M."/>
            <person name="Darrasse A."/>
            <person name="Preveaux A."/>
            <person name="Marais C."/>
            <person name="Jacques M.A."/>
            <person name="Shade A."/>
            <person name="Barret M."/>
        </authorList>
    </citation>
    <scope>NUCLEOTIDE SEQUENCE</scope>
    <source>
        <strain evidence="4">CFBP13533</strain>
    </source>
</reference>
<dbReference type="PROSITE" id="PS00012">
    <property type="entry name" value="PHOSPHOPANTETHEINE"/>
    <property type="match status" value="1"/>
</dbReference>
<dbReference type="EMBL" id="JACYNJ010000021">
    <property type="protein sequence ID" value="MBD8273035.1"/>
    <property type="molecule type" value="Genomic_DNA"/>
</dbReference>
<dbReference type="RefSeq" id="WP_181283964.1">
    <property type="nucleotide sequence ID" value="NZ_JACYNJ010000021.1"/>
</dbReference>
<evidence type="ECO:0000256" key="2">
    <source>
        <dbReference type="ARBA" id="ARBA00022553"/>
    </source>
</evidence>